<dbReference type="AlphaFoldDB" id="A0A4Q1KC26"/>
<dbReference type="Proteomes" id="UP000289857">
    <property type="component" value="Unassembled WGS sequence"/>
</dbReference>
<dbReference type="PANTHER" id="PTHR35535:SF2">
    <property type="entry name" value="DUF306 DOMAIN-CONTAINING PROTEIN"/>
    <property type="match status" value="1"/>
</dbReference>
<evidence type="ECO:0000313" key="2">
    <source>
        <dbReference type="EMBL" id="RXR23477.1"/>
    </source>
</evidence>
<evidence type="ECO:0000313" key="3">
    <source>
        <dbReference type="Proteomes" id="UP000289857"/>
    </source>
</evidence>
<reference evidence="3" key="1">
    <citation type="submission" date="2019-01" db="EMBL/GenBank/DDBJ databases">
        <title>Cytophagaceae bacterium strain CAR-16.</title>
        <authorList>
            <person name="Chen W.-M."/>
        </authorList>
    </citation>
    <scope>NUCLEOTIDE SEQUENCE [LARGE SCALE GENOMIC DNA]</scope>
    <source>
        <strain evidence="3">WWJ-16</strain>
    </source>
</reference>
<evidence type="ECO:0000259" key="1">
    <source>
        <dbReference type="Pfam" id="PF03724"/>
    </source>
</evidence>
<keyword evidence="3" id="KW-1185">Reference proteome</keyword>
<dbReference type="InterPro" id="IPR005184">
    <property type="entry name" value="DUF306_Meta_HslJ"/>
</dbReference>
<comment type="caution">
    <text evidence="2">The sequence shown here is derived from an EMBL/GenBank/DDBJ whole genome shotgun (WGS) entry which is preliminary data.</text>
</comment>
<proteinExistence type="predicted"/>
<dbReference type="PANTHER" id="PTHR35535">
    <property type="entry name" value="HEAT SHOCK PROTEIN HSLJ"/>
    <property type="match status" value="1"/>
</dbReference>
<dbReference type="InterPro" id="IPR038670">
    <property type="entry name" value="HslJ-like_sf"/>
</dbReference>
<dbReference type="PROSITE" id="PS51257">
    <property type="entry name" value="PROKAR_LIPOPROTEIN"/>
    <property type="match status" value="1"/>
</dbReference>
<dbReference type="OrthoDB" id="5348860at2"/>
<sequence length="284" mass="31042">MKTTLVSIVLSGLLLVSCGHKEEHPAAEAAKNTPDVSHSPKRTLDYQGYYKGVLPCADCEGIETELALNDTVHYVLTTRYLGKSDAPFVTKGTYVWNADESHIRLNNNGDGPNEYVVSENQLTQLDVEGKPITGQLATRYILQKMKVDQATGEKLVQSTSHVIASEAPVKAVTYSLAGTTWVLESLQGKAIGKTAKPYTLQLNSKDGRFSAYVGCNRIGGNYVMPSATGLAFVNVMATKMACPNRNLEQQFLELLETVDAYEIKQNKLLVVNKTKTTVAVFYGQ</sequence>
<protein>
    <submittedName>
        <fullName evidence="2">META domain-containing protein</fullName>
    </submittedName>
</protein>
<feature type="domain" description="DUF306" evidence="1">
    <location>
        <begin position="174"/>
        <end position="281"/>
    </location>
</feature>
<organism evidence="2 3">
    <name type="scientific">Flavobacterium stagni</name>
    <dbReference type="NCBI Taxonomy" id="2506421"/>
    <lineage>
        <taxon>Bacteria</taxon>
        <taxon>Pseudomonadati</taxon>
        <taxon>Bacteroidota</taxon>
        <taxon>Flavobacteriia</taxon>
        <taxon>Flavobacteriales</taxon>
        <taxon>Flavobacteriaceae</taxon>
        <taxon>Flavobacterium</taxon>
    </lineage>
</organism>
<name>A0A4Q1KC26_9FLAO</name>
<dbReference type="Gene3D" id="2.40.128.270">
    <property type="match status" value="1"/>
</dbReference>
<dbReference type="InterPro" id="IPR007298">
    <property type="entry name" value="Cu-R_lipoprotein_NlpE"/>
</dbReference>
<accession>A0A4Q1KC26</accession>
<dbReference type="InterPro" id="IPR053147">
    <property type="entry name" value="Hsp_HslJ-like"/>
</dbReference>
<dbReference type="Gene3D" id="2.40.128.640">
    <property type="match status" value="1"/>
</dbReference>
<dbReference type="Pfam" id="PF04170">
    <property type="entry name" value="NlpE"/>
    <property type="match status" value="1"/>
</dbReference>
<gene>
    <name evidence="2" type="ORF">EQG61_05790</name>
</gene>
<dbReference type="RefSeq" id="WP_129460956.1">
    <property type="nucleotide sequence ID" value="NZ_SBKN01000002.1"/>
</dbReference>
<dbReference type="EMBL" id="SBKN01000002">
    <property type="protein sequence ID" value="RXR23477.1"/>
    <property type="molecule type" value="Genomic_DNA"/>
</dbReference>
<dbReference type="Pfam" id="PF03724">
    <property type="entry name" value="META"/>
    <property type="match status" value="1"/>
</dbReference>